<dbReference type="InterPro" id="IPR050426">
    <property type="entry name" value="Glycosyltransferase_28"/>
</dbReference>
<dbReference type="GO" id="GO:0016757">
    <property type="term" value="F:glycosyltransferase activity"/>
    <property type="evidence" value="ECO:0007669"/>
    <property type="project" value="UniProtKB-ARBA"/>
</dbReference>
<comment type="caution">
    <text evidence="3">The sequence shown here is derived from an EMBL/GenBank/DDBJ whole genome shotgun (WGS) entry which is preliminary data.</text>
</comment>
<dbReference type="Gene3D" id="3.40.50.2000">
    <property type="entry name" value="Glycogen Phosphorylase B"/>
    <property type="match status" value="1"/>
</dbReference>
<evidence type="ECO:0000313" key="4">
    <source>
        <dbReference type="Proteomes" id="UP000619244"/>
    </source>
</evidence>
<name>A0A918NSR5_9ACTN</name>
<dbReference type="PANTHER" id="PTHR48050:SF13">
    <property type="entry name" value="STEROL 3-BETA-GLUCOSYLTRANSFERASE UGT80A2"/>
    <property type="match status" value="1"/>
</dbReference>
<keyword evidence="4" id="KW-1185">Reference proteome</keyword>
<gene>
    <name evidence="3" type="ORF">GCM10010358_52230</name>
</gene>
<dbReference type="AlphaFoldDB" id="A0A918NSR5"/>
<proteinExistence type="predicted"/>
<evidence type="ECO:0000256" key="1">
    <source>
        <dbReference type="ARBA" id="ARBA00022679"/>
    </source>
</evidence>
<dbReference type="Pfam" id="PF06722">
    <property type="entry name" value="EryCIII-like_C"/>
    <property type="match status" value="1"/>
</dbReference>
<dbReference type="Proteomes" id="UP000619244">
    <property type="component" value="Unassembled WGS sequence"/>
</dbReference>
<reference evidence="3" key="1">
    <citation type="journal article" date="2014" name="Int. J. Syst. Evol. Microbiol.">
        <title>Complete genome sequence of Corynebacterium casei LMG S-19264T (=DSM 44701T), isolated from a smear-ripened cheese.</title>
        <authorList>
            <consortium name="US DOE Joint Genome Institute (JGI-PGF)"/>
            <person name="Walter F."/>
            <person name="Albersmeier A."/>
            <person name="Kalinowski J."/>
            <person name="Ruckert C."/>
        </authorList>
    </citation>
    <scope>NUCLEOTIDE SEQUENCE</scope>
    <source>
        <strain evidence="3">JCM 4790</strain>
    </source>
</reference>
<reference evidence="3" key="2">
    <citation type="submission" date="2020-09" db="EMBL/GenBank/DDBJ databases">
        <authorList>
            <person name="Sun Q."/>
            <person name="Ohkuma M."/>
        </authorList>
    </citation>
    <scope>NUCLEOTIDE SEQUENCE</scope>
    <source>
        <strain evidence="3">JCM 4790</strain>
    </source>
</reference>
<protein>
    <recommendedName>
        <fullName evidence="2">Erythromycin biosynthesis protein CIII-like C-terminal domain-containing protein</fullName>
    </recommendedName>
</protein>
<feature type="domain" description="Erythromycin biosynthesis protein CIII-like C-terminal" evidence="2">
    <location>
        <begin position="1"/>
        <end position="81"/>
    </location>
</feature>
<keyword evidence="1" id="KW-0808">Transferase</keyword>
<dbReference type="EMBL" id="BMVU01000030">
    <property type="protein sequence ID" value="GGX91963.1"/>
    <property type="molecule type" value="Genomic_DNA"/>
</dbReference>
<dbReference type="InterPro" id="IPR010610">
    <property type="entry name" value="EryCIII-like_C"/>
</dbReference>
<dbReference type="SUPFAM" id="SSF53756">
    <property type="entry name" value="UDP-Glycosyltransferase/glycogen phosphorylase"/>
    <property type="match status" value="1"/>
</dbReference>
<dbReference type="PANTHER" id="PTHR48050">
    <property type="entry name" value="STEROL 3-BETA-GLUCOSYLTRANSFERASE"/>
    <property type="match status" value="1"/>
</dbReference>
<accession>A0A918NSR5</accession>
<sequence length="99" mass="10091">MVHHAGAGTSAAALRAAVSAVPVPVTADQPFWARRLAALGAATEPVPFRALTAERLADALDRVVRQRTYARAAAAAAHHIATGDGAGHVLKAVQQSAHG</sequence>
<evidence type="ECO:0000313" key="3">
    <source>
        <dbReference type="EMBL" id="GGX91963.1"/>
    </source>
</evidence>
<evidence type="ECO:0000259" key="2">
    <source>
        <dbReference type="Pfam" id="PF06722"/>
    </source>
</evidence>
<organism evidence="3 4">
    <name type="scientific">Streptomyces minutiscleroticus</name>
    <dbReference type="NCBI Taxonomy" id="68238"/>
    <lineage>
        <taxon>Bacteria</taxon>
        <taxon>Bacillati</taxon>
        <taxon>Actinomycetota</taxon>
        <taxon>Actinomycetes</taxon>
        <taxon>Kitasatosporales</taxon>
        <taxon>Streptomycetaceae</taxon>
        <taxon>Streptomyces</taxon>
    </lineage>
</organism>